<comment type="caution">
    <text evidence="1">The sequence shown here is derived from an EMBL/GenBank/DDBJ whole genome shotgun (WGS) entry which is preliminary data.</text>
</comment>
<dbReference type="AlphaFoldDB" id="A0A2I1CNW5"/>
<reference evidence="2" key="1">
    <citation type="journal article" date="2018" name="Proc. Natl. Acad. Sci. U.S.A.">
        <title>Linking secondary metabolites to gene clusters through genome sequencing of six diverse Aspergillus species.</title>
        <authorList>
            <person name="Kaerboelling I."/>
            <person name="Vesth T.C."/>
            <person name="Frisvad J.C."/>
            <person name="Nybo J.L."/>
            <person name="Theobald S."/>
            <person name="Kuo A."/>
            <person name="Bowyer P."/>
            <person name="Matsuda Y."/>
            <person name="Mondo S."/>
            <person name="Lyhne E.K."/>
            <person name="Kogle M.E."/>
            <person name="Clum A."/>
            <person name="Lipzen A."/>
            <person name="Salamov A."/>
            <person name="Ngan C.Y."/>
            <person name="Daum C."/>
            <person name="Chiniquy J."/>
            <person name="Barry K."/>
            <person name="LaButti K."/>
            <person name="Haridas S."/>
            <person name="Simmons B.A."/>
            <person name="Magnuson J.K."/>
            <person name="Mortensen U.H."/>
            <person name="Larsen T.O."/>
            <person name="Grigoriev I.V."/>
            <person name="Baker S.E."/>
            <person name="Andersen M.R."/>
        </authorList>
    </citation>
    <scope>NUCLEOTIDE SEQUENCE [LARGE SCALE GENOMIC DNA]</scope>
    <source>
        <strain evidence="2">IBT 16806</strain>
    </source>
</reference>
<name>A0A2I1CNW5_ASPN1</name>
<dbReference type="EMBL" id="MSZS01000001">
    <property type="protein sequence ID" value="PKX99313.1"/>
    <property type="molecule type" value="Genomic_DNA"/>
</dbReference>
<protein>
    <submittedName>
        <fullName evidence="1">Uncharacterized protein</fullName>
    </submittedName>
</protein>
<organism evidence="1 2">
    <name type="scientific">Aspergillus novofumigatus (strain IBT 16806)</name>
    <dbReference type="NCBI Taxonomy" id="1392255"/>
    <lineage>
        <taxon>Eukaryota</taxon>
        <taxon>Fungi</taxon>
        <taxon>Dikarya</taxon>
        <taxon>Ascomycota</taxon>
        <taxon>Pezizomycotina</taxon>
        <taxon>Eurotiomycetes</taxon>
        <taxon>Eurotiomycetidae</taxon>
        <taxon>Eurotiales</taxon>
        <taxon>Aspergillaceae</taxon>
        <taxon>Aspergillus</taxon>
        <taxon>Aspergillus subgen. Fumigati</taxon>
    </lineage>
</organism>
<dbReference type="VEuPathDB" id="FungiDB:P174DRAFT_437750"/>
<evidence type="ECO:0000313" key="2">
    <source>
        <dbReference type="Proteomes" id="UP000234474"/>
    </source>
</evidence>
<keyword evidence="2" id="KW-1185">Reference proteome</keyword>
<proteinExistence type="predicted"/>
<accession>A0A2I1CNW5</accession>
<gene>
    <name evidence="1" type="ORF">P174DRAFT_437750</name>
</gene>
<evidence type="ECO:0000313" key="1">
    <source>
        <dbReference type="EMBL" id="PKX99313.1"/>
    </source>
</evidence>
<dbReference type="GeneID" id="36533704"/>
<feature type="non-terminal residue" evidence="1">
    <location>
        <position position="109"/>
    </location>
</feature>
<dbReference type="RefSeq" id="XP_024687908.1">
    <property type="nucleotide sequence ID" value="XM_024826379.1"/>
</dbReference>
<sequence length="109" mass="11288">MRPSLCSLAFLSYRLSNVSFCGLLLHAIFQVNIRGGLQILLLLFAPLLESCEFFVIGWVGVCGTTGNGGDWITALALVRLNSLLLGSLGDGILGLVVCGLLGGCAGCSG</sequence>
<dbReference type="Proteomes" id="UP000234474">
    <property type="component" value="Unassembled WGS sequence"/>
</dbReference>